<evidence type="ECO:0000313" key="1">
    <source>
        <dbReference type="EMBL" id="MDN3612326.1"/>
    </source>
</evidence>
<name>A0ABT8BYT4_9VIBR</name>
<protein>
    <submittedName>
        <fullName evidence="1">Uncharacterized protein</fullName>
    </submittedName>
</protein>
<proteinExistence type="predicted"/>
<dbReference type="Proteomes" id="UP001238540">
    <property type="component" value="Unassembled WGS sequence"/>
</dbReference>
<keyword evidence="2" id="KW-1185">Reference proteome</keyword>
<sequence>MCHPCRTDVNRLNKMNYYHAPIVSSVNPSTAARVRFTMVGINIEGPNAAVLNAISLV</sequence>
<organism evidence="1 2">
    <name type="scientific">Vibrio ostreicida</name>
    <dbReference type="NCBI Taxonomy" id="526588"/>
    <lineage>
        <taxon>Bacteria</taxon>
        <taxon>Pseudomonadati</taxon>
        <taxon>Pseudomonadota</taxon>
        <taxon>Gammaproteobacteria</taxon>
        <taxon>Vibrionales</taxon>
        <taxon>Vibrionaceae</taxon>
        <taxon>Vibrio</taxon>
    </lineage>
</organism>
<comment type="caution">
    <text evidence="1">The sequence shown here is derived from an EMBL/GenBank/DDBJ whole genome shotgun (WGS) entry which is preliminary data.</text>
</comment>
<reference evidence="2" key="1">
    <citation type="journal article" date="2019" name="Int. J. Syst. Evol. Microbiol.">
        <title>The Global Catalogue of Microorganisms (GCM) 10K type strain sequencing project: providing services to taxonomists for standard genome sequencing and annotation.</title>
        <authorList>
            <consortium name="The Broad Institute Genomics Platform"/>
            <consortium name="The Broad Institute Genome Sequencing Center for Infectious Disease"/>
            <person name="Wu L."/>
            <person name="Ma J."/>
        </authorList>
    </citation>
    <scope>NUCLEOTIDE SEQUENCE [LARGE SCALE GENOMIC DNA]</scope>
    <source>
        <strain evidence="2">CECT 7398</strain>
    </source>
</reference>
<dbReference type="RefSeq" id="WP_290313365.1">
    <property type="nucleotide sequence ID" value="NZ_JAUFQC010000027.1"/>
</dbReference>
<dbReference type="EMBL" id="JAUFQC010000027">
    <property type="protein sequence ID" value="MDN3612326.1"/>
    <property type="molecule type" value="Genomic_DNA"/>
</dbReference>
<evidence type="ECO:0000313" key="2">
    <source>
        <dbReference type="Proteomes" id="UP001238540"/>
    </source>
</evidence>
<gene>
    <name evidence="1" type="ORF">QWZ16_22270</name>
</gene>
<accession>A0ABT8BYT4</accession>